<dbReference type="EMBL" id="VDGI01000013">
    <property type="protein sequence ID" value="TQR19446.1"/>
    <property type="molecule type" value="Genomic_DNA"/>
</dbReference>
<name>A0A544TPS0_9BACI</name>
<organism evidence="1 2">
    <name type="scientific">Psychrobacillus vulpis</name>
    <dbReference type="NCBI Taxonomy" id="2325572"/>
    <lineage>
        <taxon>Bacteria</taxon>
        <taxon>Bacillati</taxon>
        <taxon>Bacillota</taxon>
        <taxon>Bacilli</taxon>
        <taxon>Bacillales</taxon>
        <taxon>Bacillaceae</taxon>
        <taxon>Psychrobacillus</taxon>
    </lineage>
</organism>
<dbReference type="Proteomes" id="UP000316626">
    <property type="component" value="Unassembled WGS sequence"/>
</dbReference>
<proteinExistence type="predicted"/>
<sequence>MGSRIMHLVIANRIADCLSIEDKTSFLLGGIAPDAVSTKDSSHFFKGEVQDYSRSIDYKGFLHQYSSQVESQSHYILGYFTHLIADDIWLKGFYLPWLKNRMEANKEMFDLYYNDFQLLNGKLLEYYGFTDELRKMLSNLPTIFDLQEVKSKEVEDFIPYVLGDMKYDKEVINEKLNVFTFNQIVGYIETSVDKGLLNIKPILT</sequence>
<dbReference type="RefSeq" id="WP_142642924.1">
    <property type="nucleotide sequence ID" value="NZ_VDGI01000013.1"/>
</dbReference>
<protein>
    <submittedName>
        <fullName evidence="1">Zinc dependent phospholipase C family protein</fullName>
    </submittedName>
</protein>
<evidence type="ECO:0000313" key="1">
    <source>
        <dbReference type="EMBL" id="TQR19446.1"/>
    </source>
</evidence>
<keyword evidence="2" id="KW-1185">Reference proteome</keyword>
<reference evidence="1 2" key="1">
    <citation type="submission" date="2019-06" db="EMBL/GenBank/DDBJ databases">
        <title>Psychrobacillus vulpis sp. nov., a new species isolated from feces of a red fox that inhabits in The Tablas de Daimiel Natural Park, Albacete, Spain.</title>
        <authorList>
            <person name="Rodriguez M."/>
            <person name="Reina J.C."/>
            <person name="Bejar V."/>
            <person name="Llamas I."/>
        </authorList>
    </citation>
    <scope>NUCLEOTIDE SEQUENCE [LARGE SCALE GENOMIC DNA]</scope>
    <source>
        <strain evidence="1 2">Z8</strain>
    </source>
</reference>
<evidence type="ECO:0000313" key="2">
    <source>
        <dbReference type="Proteomes" id="UP000316626"/>
    </source>
</evidence>
<comment type="caution">
    <text evidence="1">The sequence shown here is derived from an EMBL/GenBank/DDBJ whole genome shotgun (WGS) entry which is preliminary data.</text>
</comment>
<gene>
    <name evidence="1" type="ORF">FG384_12405</name>
</gene>
<dbReference type="OrthoDB" id="9810012at2"/>
<accession>A0A544TPS0</accession>
<dbReference type="AlphaFoldDB" id="A0A544TPS0"/>